<reference evidence="1" key="3">
    <citation type="journal article" date="2017" name="Nature">
        <title>Genome sequence of the progenitor of the wheat D genome Aegilops tauschii.</title>
        <authorList>
            <person name="Luo M.C."/>
            <person name="Gu Y.Q."/>
            <person name="Puiu D."/>
            <person name="Wang H."/>
            <person name="Twardziok S.O."/>
            <person name="Deal K.R."/>
            <person name="Huo N."/>
            <person name="Zhu T."/>
            <person name="Wang L."/>
            <person name="Wang Y."/>
            <person name="McGuire P.E."/>
            <person name="Liu S."/>
            <person name="Long H."/>
            <person name="Ramasamy R.K."/>
            <person name="Rodriguez J.C."/>
            <person name="Van S.L."/>
            <person name="Yuan L."/>
            <person name="Wang Z."/>
            <person name="Xia Z."/>
            <person name="Xiao L."/>
            <person name="Anderson O.D."/>
            <person name="Ouyang S."/>
            <person name="Liang Y."/>
            <person name="Zimin A.V."/>
            <person name="Pertea G."/>
            <person name="Qi P."/>
            <person name="Bennetzen J.L."/>
            <person name="Dai X."/>
            <person name="Dawson M.W."/>
            <person name="Muller H.G."/>
            <person name="Kugler K."/>
            <person name="Rivarola-Duarte L."/>
            <person name="Spannagl M."/>
            <person name="Mayer K.F.X."/>
            <person name="Lu F.H."/>
            <person name="Bevan M.W."/>
            <person name="Leroy P."/>
            <person name="Li P."/>
            <person name="You F.M."/>
            <person name="Sun Q."/>
            <person name="Liu Z."/>
            <person name="Lyons E."/>
            <person name="Wicker T."/>
            <person name="Salzberg S.L."/>
            <person name="Devos K.M."/>
            <person name="Dvorak J."/>
        </authorList>
    </citation>
    <scope>NUCLEOTIDE SEQUENCE [LARGE SCALE GENOMIC DNA]</scope>
    <source>
        <strain evidence="1">cv. AL8/78</strain>
    </source>
</reference>
<dbReference type="AlphaFoldDB" id="A0A453II99"/>
<sequence>PVRAASPHLSFHYFTIAASSPLRCSASSPDSSFSCFLFVAPPGMRGAAAEAGAAPVHCWRSGRRRCRRRRPWQKNFILSFIGVSFITKRTDSGRQPPPKAPGPAGISFGGIRCCQATGLEQRRLTWCSTFRWSL</sequence>
<name>A0A453II99_AEGTS</name>
<organism evidence="1 2">
    <name type="scientific">Aegilops tauschii subsp. strangulata</name>
    <name type="common">Goatgrass</name>
    <dbReference type="NCBI Taxonomy" id="200361"/>
    <lineage>
        <taxon>Eukaryota</taxon>
        <taxon>Viridiplantae</taxon>
        <taxon>Streptophyta</taxon>
        <taxon>Embryophyta</taxon>
        <taxon>Tracheophyta</taxon>
        <taxon>Spermatophyta</taxon>
        <taxon>Magnoliopsida</taxon>
        <taxon>Liliopsida</taxon>
        <taxon>Poales</taxon>
        <taxon>Poaceae</taxon>
        <taxon>BOP clade</taxon>
        <taxon>Pooideae</taxon>
        <taxon>Triticodae</taxon>
        <taxon>Triticeae</taxon>
        <taxon>Triticinae</taxon>
        <taxon>Aegilops</taxon>
    </lineage>
</organism>
<dbReference type="Proteomes" id="UP000015105">
    <property type="component" value="Chromosome 4D"/>
</dbReference>
<dbReference type="Gramene" id="AET4Gv20566300.6">
    <property type="protein sequence ID" value="AET4Gv20566300.6"/>
    <property type="gene ID" value="AET4Gv20566300"/>
</dbReference>
<accession>A0A453II99</accession>
<protein>
    <submittedName>
        <fullName evidence="1">Uncharacterized protein</fullName>
    </submittedName>
</protein>
<reference evidence="2" key="2">
    <citation type="journal article" date="2017" name="Nat. Plants">
        <title>The Aegilops tauschii genome reveals multiple impacts of transposons.</title>
        <authorList>
            <person name="Zhao G."/>
            <person name="Zou C."/>
            <person name="Li K."/>
            <person name="Wang K."/>
            <person name="Li T."/>
            <person name="Gao L."/>
            <person name="Zhang X."/>
            <person name="Wang H."/>
            <person name="Yang Z."/>
            <person name="Liu X."/>
            <person name="Jiang W."/>
            <person name="Mao L."/>
            <person name="Kong X."/>
            <person name="Jiao Y."/>
            <person name="Jia J."/>
        </authorList>
    </citation>
    <scope>NUCLEOTIDE SEQUENCE [LARGE SCALE GENOMIC DNA]</scope>
    <source>
        <strain evidence="2">cv. AL8/78</strain>
    </source>
</reference>
<dbReference type="EnsemblPlants" id="AET4Gv20566300.6">
    <property type="protein sequence ID" value="AET4Gv20566300.6"/>
    <property type="gene ID" value="AET4Gv20566300"/>
</dbReference>
<proteinExistence type="predicted"/>
<reference evidence="2" key="1">
    <citation type="journal article" date="2014" name="Science">
        <title>Ancient hybridizations among the ancestral genomes of bread wheat.</title>
        <authorList>
            <consortium name="International Wheat Genome Sequencing Consortium,"/>
            <person name="Marcussen T."/>
            <person name="Sandve S.R."/>
            <person name="Heier L."/>
            <person name="Spannagl M."/>
            <person name="Pfeifer M."/>
            <person name="Jakobsen K.S."/>
            <person name="Wulff B.B."/>
            <person name="Steuernagel B."/>
            <person name="Mayer K.F."/>
            <person name="Olsen O.A."/>
        </authorList>
    </citation>
    <scope>NUCLEOTIDE SEQUENCE [LARGE SCALE GENOMIC DNA]</scope>
    <source>
        <strain evidence="2">cv. AL8/78</strain>
    </source>
</reference>
<keyword evidence="2" id="KW-1185">Reference proteome</keyword>
<evidence type="ECO:0000313" key="2">
    <source>
        <dbReference type="Proteomes" id="UP000015105"/>
    </source>
</evidence>
<evidence type="ECO:0000313" key="1">
    <source>
        <dbReference type="EnsemblPlants" id="AET4Gv20566300.6"/>
    </source>
</evidence>
<reference evidence="1" key="5">
    <citation type="journal article" date="2021" name="G3 (Bethesda)">
        <title>Aegilops tauschii genome assembly Aet v5.0 features greater sequence contiguity and improved annotation.</title>
        <authorList>
            <person name="Wang L."/>
            <person name="Zhu T."/>
            <person name="Rodriguez J.C."/>
            <person name="Deal K.R."/>
            <person name="Dubcovsky J."/>
            <person name="McGuire P.E."/>
            <person name="Lux T."/>
            <person name="Spannagl M."/>
            <person name="Mayer K.F.X."/>
            <person name="Baldrich P."/>
            <person name="Meyers B.C."/>
            <person name="Huo N."/>
            <person name="Gu Y.Q."/>
            <person name="Zhou H."/>
            <person name="Devos K.M."/>
            <person name="Bennetzen J.L."/>
            <person name="Unver T."/>
            <person name="Budak H."/>
            <person name="Gulick P.J."/>
            <person name="Galiba G."/>
            <person name="Kalapos B."/>
            <person name="Nelson D.R."/>
            <person name="Li P."/>
            <person name="You F.M."/>
            <person name="Luo M.C."/>
            <person name="Dvorak J."/>
        </authorList>
    </citation>
    <scope>NUCLEOTIDE SEQUENCE [LARGE SCALE GENOMIC DNA]</scope>
    <source>
        <strain evidence="1">cv. AL8/78</strain>
    </source>
</reference>
<reference evidence="1" key="4">
    <citation type="submission" date="2019-03" db="UniProtKB">
        <authorList>
            <consortium name="EnsemblPlants"/>
        </authorList>
    </citation>
    <scope>IDENTIFICATION</scope>
</reference>